<name>A0A319D1S9_9EURO</name>
<sequence>MTEGTLASAVLPPDQPDLTSPPAPKRRKSSLTDAPSDTESKRRRLSSHADSRHDYDYAATRRPSSPAVRGRAAPPRRPAGGRDEDRKRGQRLFGGLLGTLSQSSTSAAQKRRADIDRRQQDKLKLQDEEYGEVRRKRREERVLGRRREQVVFDEEVMRMRHANLLAEARFLKTRAEPVLYYKPWQLREAEEDIVQDQIREVEATVAREVEEFEARRRAAKEESKPEEEKPEMMQETQEEEQEPELEQEQEPEQAPVPESDAQGNKSVTQASSVTLGAETTVSEEAKPEAAPAQDSPVSFDHDRADIHRHDDDGGEVVEDQEDTVIY</sequence>
<dbReference type="PANTHER" id="PTHR12707">
    <property type="entry name" value="PINN"/>
    <property type="match status" value="1"/>
</dbReference>
<dbReference type="VEuPathDB" id="FungiDB:BO71DRAFT_432859"/>
<feature type="compositionally biased region" description="Acidic residues" evidence="8">
    <location>
        <begin position="236"/>
        <end position="251"/>
    </location>
</feature>
<feature type="compositionally biased region" description="Polar residues" evidence="8">
    <location>
        <begin position="261"/>
        <end position="282"/>
    </location>
</feature>
<dbReference type="GO" id="GO:0006397">
    <property type="term" value="P:mRNA processing"/>
    <property type="evidence" value="ECO:0007669"/>
    <property type="project" value="UniProtKB-KW"/>
</dbReference>
<evidence type="ECO:0000256" key="7">
    <source>
        <dbReference type="ARBA" id="ARBA00023242"/>
    </source>
</evidence>
<dbReference type="PANTHER" id="PTHR12707:SF0">
    <property type="entry name" value="PININ"/>
    <property type="match status" value="1"/>
</dbReference>
<dbReference type="OrthoDB" id="330772at2759"/>
<feature type="compositionally biased region" description="Pro residues" evidence="8">
    <location>
        <begin position="13"/>
        <end position="23"/>
    </location>
</feature>
<evidence type="ECO:0000256" key="2">
    <source>
        <dbReference type="ARBA" id="ARBA00010386"/>
    </source>
</evidence>
<feature type="compositionally biased region" description="Basic and acidic residues" evidence="8">
    <location>
        <begin position="47"/>
        <end position="56"/>
    </location>
</feature>
<dbReference type="Pfam" id="PF04696">
    <property type="entry name" value="Pinin_SDK_memA"/>
    <property type="match status" value="1"/>
</dbReference>
<evidence type="ECO:0000313" key="11">
    <source>
        <dbReference type="Proteomes" id="UP000247810"/>
    </source>
</evidence>
<evidence type="ECO:0000256" key="8">
    <source>
        <dbReference type="SAM" id="MobiDB-lite"/>
    </source>
</evidence>
<keyword evidence="7" id="KW-0539">Nucleus</keyword>
<evidence type="ECO:0000256" key="1">
    <source>
        <dbReference type="ARBA" id="ARBA00004123"/>
    </source>
</evidence>
<feature type="compositionally biased region" description="Basic and acidic residues" evidence="8">
    <location>
        <begin position="211"/>
        <end position="232"/>
    </location>
</feature>
<feature type="compositionally biased region" description="Low complexity" evidence="8">
    <location>
        <begin position="61"/>
        <end position="73"/>
    </location>
</feature>
<protein>
    <recommendedName>
        <fullName evidence="9">Pinin/SDK/MemA protein domain-containing protein</fullName>
    </recommendedName>
</protein>
<accession>A0A319D1S9</accession>
<dbReference type="GO" id="GO:0008380">
    <property type="term" value="P:RNA splicing"/>
    <property type="evidence" value="ECO:0007669"/>
    <property type="project" value="UniProtKB-KW"/>
</dbReference>
<dbReference type="InterPro" id="IPR039853">
    <property type="entry name" value="Pinin"/>
</dbReference>
<evidence type="ECO:0000256" key="3">
    <source>
        <dbReference type="ARBA" id="ARBA00022664"/>
    </source>
</evidence>
<keyword evidence="6" id="KW-0508">mRNA splicing</keyword>
<keyword evidence="11" id="KW-1185">Reference proteome</keyword>
<dbReference type="AlphaFoldDB" id="A0A319D1S9"/>
<reference evidence="10 11" key="1">
    <citation type="submission" date="2018-02" db="EMBL/GenBank/DDBJ databases">
        <title>The genomes of Aspergillus section Nigri reveals drivers in fungal speciation.</title>
        <authorList>
            <consortium name="DOE Joint Genome Institute"/>
            <person name="Vesth T.C."/>
            <person name="Nybo J."/>
            <person name="Theobald S."/>
            <person name="Brandl J."/>
            <person name="Frisvad J.C."/>
            <person name="Nielsen K.F."/>
            <person name="Lyhne E.K."/>
            <person name="Kogle M.E."/>
            <person name="Kuo A."/>
            <person name="Riley R."/>
            <person name="Clum A."/>
            <person name="Nolan M."/>
            <person name="Lipzen A."/>
            <person name="Salamov A."/>
            <person name="Henrissat B."/>
            <person name="Wiebenga A."/>
            <person name="De vries R.P."/>
            <person name="Grigoriev I.V."/>
            <person name="Mortensen U.H."/>
            <person name="Andersen M.R."/>
            <person name="Baker S.E."/>
        </authorList>
    </citation>
    <scope>NUCLEOTIDE SEQUENCE [LARGE SCALE GENOMIC DNA]</scope>
    <source>
        <strain evidence="10 11">CBS 707.79</strain>
    </source>
</reference>
<dbReference type="GO" id="GO:0071013">
    <property type="term" value="C:catalytic step 2 spliceosome"/>
    <property type="evidence" value="ECO:0007669"/>
    <property type="project" value="TreeGrafter"/>
</dbReference>
<evidence type="ECO:0000256" key="5">
    <source>
        <dbReference type="ARBA" id="ARBA00023163"/>
    </source>
</evidence>
<feature type="region of interest" description="Disordered" evidence="8">
    <location>
        <begin position="1"/>
        <end position="122"/>
    </location>
</feature>
<dbReference type="STRING" id="1448320.A0A319D1S9"/>
<keyword evidence="4" id="KW-0805">Transcription regulation</keyword>
<proteinExistence type="inferred from homology"/>
<dbReference type="EMBL" id="KZ825945">
    <property type="protein sequence ID" value="PYH91435.1"/>
    <property type="molecule type" value="Genomic_DNA"/>
</dbReference>
<dbReference type="InterPro" id="IPR006786">
    <property type="entry name" value="Pinin_SDK_MemA"/>
</dbReference>
<feature type="compositionally biased region" description="Low complexity" evidence="8">
    <location>
        <begin position="98"/>
        <end position="108"/>
    </location>
</feature>
<feature type="domain" description="Pinin/SDK/MemA protein" evidence="9">
    <location>
        <begin position="84"/>
        <end position="198"/>
    </location>
</feature>
<feature type="compositionally biased region" description="Basic and acidic residues" evidence="8">
    <location>
        <begin position="111"/>
        <end position="122"/>
    </location>
</feature>
<evidence type="ECO:0000256" key="4">
    <source>
        <dbReference type="ARBA" id="ARBA00023015"/>
    </source>
</evidence>
<evidence type="ECO:0000256" key="6">
    <source>
        <dbReference type="ARBA" id="ARBA00023187"/>
    </source>
</evidence>
<keyword evidence="5" id="KW-0804">Transcription</keyword>
<keyword evidence="3" id="KW-0507">mRNA processing</keyword>
<dbReference type="Proteomes" id="UP000247810">
    <property type="component" value="Unassembled WGS sequence"/>
</dbReference>
<comment type="subcellular location">
    <subcellularLocation>
        <location evidence="1">Nucleus</location>
    </subcellularLocation>
</comment>
<feature type="region of interest" description="Disordered" evidence="8">
    <location>
        <begin position="211"/>
        <end position="326"/>
    </location>
</feature>
<evidence type="ECO:0000313" key="10">
    <source>
        <dbReference type="EMBL" id="PYH91435.1"/>
    </source>
</evidence>
<gene>
    <name evidence="10" type="ORF">BO71DRAFT_432859</name>
</gene>
<feature type="compositionally biased region" description="Basic and acidic residues" evidence="8">
    <location>
        <begin position="299"/>
        <end position="311"/>
    </location>
</feature>
<feature type="compositionally biased region" description="Acidic residues" evidence="8">
    <location>
        <begin position="312"/>
        <end position="326"/>
    </location>
</feature>
<comment type="similarity">
    <text evidence="2">Belongs to the pinin family.</text>
</comment>
<evidence type="ECO:0000259" key="9">
    <source>
        <dbReference type="Pfam" id="PF04696"/>
    </source>
</evidence>
<organism evidence="10 11">
    <name type="scientific">Aspergillus ellipticus CBS 707.79</name>
    <dbReference type="NCBI Taxonomy" id="1448320"/>
    <lineage>
        <taxon>Eukaryota</taxon>
        <taxon>Fungi</taxon>
        <taxon>Dikarya</taxon>
        <taxon>Ascomycota</taxon>
        <taxon>Pezizomycotina</taxon>
        <taxon>Eurotiomycetes</taxon>
        <taxon>Eurotiomycetidae</taxon>
        <taxon>Eurotiales</taxon>
        <taxon>Aspergillaceae</taxon>
        <taxon>Aspergillus</taxon>
        <taxon>Aspergillus subgen. Circumdati</taxon>
    </lineage>
</organism>